<dbReference type="PRINTS" id="PR00111">
    <property type="entry name" value="ABHYDROLASE"/>
</dbReference>
<sequence>MTVIMERIVERDAAERAPGGHAEPPLLPVTRTGFGQPVIFCHGVGETQDVWRHVIAELGEGFEAITFDLPGHGKSTATGDYTFEAFRAAVRRTLSRLIVREPILVGWSLGADLVLDYAATYPVAVAGLVLVDGAVPLDRPLARYERRTHRSRNGFGIRGGSWLARRTPERGVLPPDALAELTRAIDRHRRGLLRTYCEIACPTTMILSTEGTAERGTPARHVGAVRHTGAERLRDVHPDISLTRVTGGADLPFTHAADIADAVVGTLVG</sequence>
<dbReference type="GO" id="GO:0016020">
    <property type="term" value="C:membrane"/>
    <property type="evidence" value="ECO:0007669"/>
    <property type="project" value="TreeGrafter"/>
</dbReference>
<dbReference type="InterPro" id="IPR050266">
    <property type="entry name" value="AB_hydrolase_sf"/>
</dbReference>
<dbReference type="Proteomes" id="UP000438448">
    <property type="component" value="Unassembled WGS sequence"/>
</dbReference>
<feature type="domain" description="AB hydrolase-1" evidence="1">
    <location>
        <begin position="37"/>
        <end position="133"/>
    </location>
</feature>
<dbReference type="GO" id="GO:0070205">
    <property type="term" value="F:2-succinyl-6-hydroxy-2,4-cyclohexadiene-1-carboxylate synthase activity"/>
    <property type="evidence" value="ECO:0007669"/>
    <property type="project" value="UniProtKB-EC"/>
</dbReference>
<dbReference type="InterPro" id="IPR029058">
    <property type="entry name" value="AB_hydrolase_fold"/>
</dbReference>
<dbReference type="EC" id="4.2.99.20" evidence="2"/>
<dbReference type="SUPFAM" id="SSF53474">
    <property type="entry name" value="alpha/beta-Hydrolases"/>
    <property type="match status" value="1"/>
</dbReference>
<evidence type="ECO:0000259" key="1">
    <source>
        <dbReference type="Pfam" id="PF00561"/>
    </source>
</evidence>
<dbReference type="OrthoDB" id="2645723at2"/>
<evidence type="ECO:0000313" key="3">
    <source>
        <dbReference type="Proteomes" id="UP000438448"/>
    </source>
</evidence>
<dbReference type="PANTHER" id="PTHR43798:SF33">
    <property type="entry name" value="HYDROLASE, PUTATIVE (AFU_ORTHOLOGUE AFUA_2G14860)-RELATED"/>
    <property type="match status" value="1"/>
</dbReference>
<name>A0A7K0D607_9NOCA</name>
<dbReference type="AlphaFoldDB" id="A0A7K0D607"/>
<accession>A0A7K0D607</accession>
<gene>
    <name evidence="2" type="primary">menH_5</name>
    <name evidence="2" type="ORF">NRB20_38300</name>
</gene>
<dbReference type="InterPro" id="IPR000073">
    <property type="entry name" value="AB_hydrolase_1"/>
</dbReference>
<reference evidence="2 3" key="1">
    <citation type="submission" date="2019-10" db="EMBL/GenBank/DDBJ databases">
        <title>Nocardia macrotermitis sp. nov. and Nocardia aurantia sp. nov., isolated from the gut of fungus growing-termite Macrotermes natalensis.</title>
        <authorList>
            <person name="Benndorf R."/>
            <person name="Schwitalla J."/>
            <person name="Martin K."/>
            <person name="De Beer W."/>
            <person name="Kaster A.-K."/>
            <person name="Vollmers J."/>
            <person name="Poulsen M."/>
            <person name="Beemelmanns C."/>
        </authorList>
    </citation>
    <scope>NUCLEOTIDE SEQUENCE [LARGE SCALE GENOMIC DNA]</scope>
    <source>
        <strain evidence="2 3">RB20</strain>
    </source>
</reference>
<comment type="caution">
    <text evidence="2">The sequence shown here is derived from an EMBL/GenBank/DDBJ whole genome shotgun (WGS) entry which is preliminary data.</text>
</comment>
<dbReference type="Gene3D" id="3.40.50.1820">
    <property type="entry name" value="alpha/beta hydrolase"/>
    <property type="match status" value="1"/>
</dbReference>
<dbReference type="RefSeq" id="WP_153411427.1">
    <property type="nucleotide sequence ID" value="NZ_WEGK01000007.1"/>
</dbReference>
<keyword evidence="2" id="KW-0456">Lyase</keyword>
<dbReference type="EMBL" id="WEGK01000007">
    <property type="protein sequence ID" value="MQY20722.1"/>
    <property type="molecule type" value="Genomic_DNA"/>
</dbReference>
<dbReference type="Pfam" id="PF00561">
    <property type="entry name" value="Abhydrolase_1"/>
    <property type="match status" value="1"/>
</dbReference>
<dbReference type="PANTHER" id="PTHR43798">
    <property type="entry name" value="MONOACYLGLYCEROL LIPASE"/>
    <property type="match status" value="1"/>
</dbReference>
<protein>
    <submittedName>
        <fullName evidence="2">2-succinyl-6-hydroxy-2, 4-cyclohexadiene-1-carboxylate synthase</fullName>
        <ecNumber evidence="2">4.2.99.20</ecNumber>
    </submittedName>
</protein>
<evidence type="ECO:0000313" key="2">
    <source>
        <dbReference type="EMBL" id="MQY20722.1"/>
    </source>
</evidence>
<organism evidence="2 3">
    <name type="scientific">Nocardia macrotermitis</name>
    <dbReference type="NCBI Taxonomy" id="2585198"/>
    <lineage>
        <taxon>Bacteria</taxon>
        <taxon>Bacillati</taxon>
        <taxon>Actinomycetota</taxon>
        <taxon>Actinomycetes</taxon>
        <taxon>Mycobacteriales</taxon>
        <taxon>Nocardiaceae</taxon>
        <taxon>Nocardia</taxon>
    </lineage>
</organism>
<keyword evidence="3" id="KW-1185">Reference proteome</keyword>
<proteinExistence type="predicted"/>